<dbReference type="GO" id="GO:0020037">
    <property type="term" value="F:heme binding"/>
    <property type="evidence" value="ECO:0007669"/>
    <property type="project" value="InterPro"/>
</dbReference>
<dbReference type="InterPro" id="IPR024096">
    <property type="entry name" value="NO_sig/Golgi_transp_ligand-bd"/>
</dbReference>
<dbReference type="GO" id="GO:0070482">
    <property type="term" value="P:response to oxygen levels"/>
    <property type="evidence" value="ECO:0007669"/>
    <property type="project" value="TreeGrafter"/>
</dbReference>
<dbReference type="InterPro" id="IPR038158">
    <property type="entry name" value="H-NOX_domain_sf"/>
</dbReference>
<proteinExistence type="predicted"/>
<dbReference type="Proteomes" id="UP000218238">
    <property type="component" value="Unassembled WGS sequence"/>
</dbReference>
<comment type="caution">
    <text evidence="2">The sequence shown here is derived from an EMBL/GenBank/DDBJ whole genome shotgun (WGS) entry which is preliminary data.</text>
</comment>
<protein>
    <submittedName>
        <fullName evidence="2">Heme NO-binding protein</fullName>
    </submittedName>
</protein>
<dbReference type="InterPro" id="IPR011644">
    <property type="entry name" value="Heme_NO-bd"/>
</dbReference>
<dbReference type="SUPFAM" id="SSF111126">
    <property type="entry name" value="Ligand-binding domain in the NO signalling and Golgi transport"/>
    <property type="match status" value="1"/>
</dbReference>
<accession>A0A2A2TJ94</accession>
<dbReference type="GO" id="GO:0008074">
    <property type="term" value="C:guanylate cyclase complex, soluble"/>
    <property type="evidence" value="ECO:0007669"/>
    <property type="project" value="TreeGrafter"/>
</dbReference>
<gene>
    <name evidence="2" type="ORF">CK510_12035</name>
</gene>
<name>A0A2A2TJ94_9CYAN</name>
<evidence type="ECO:0000259" key="1">
    <source>
        <dbReference type="Pfam" id="PF07700"/>
    </source>
</evidence>
<dbReference type="EMBL" id="NTFS01000110">
    <property type="protein sequence ID" value="PAX54846.1"/>
    <property type="molecule type" value="Genomic_DNA"/>
</dbReference>
<evidence type="ECO:0000313" key="2">
    <source>
        <dbReference type="EMBL" id="PAX54846.1"/>
    </source>
</evidence>
<dbReference type="Pfam" id="PF07700">
    <property type="entry name" value="HNOB"/>
    <property type="match status" value="1"/>
</dbReference>
<dbReference type="PANTHER" id="PTHR45655">
    <property type="entry name" value="GUANYLATE CYCLASE SOLUBLE SUBUNIT BETA-2"/>
    <property type="match status" value="1"/>
</dbReference>
<keyword evidence="3" id="KW-1185">Reference proteome</keyword>
<dbReference type="GO" id="GO:0019934">
    <property type="term" value="P:cGMP-mediated signaling"/>
    <property type="evidence" value="ECO:0007669"/>
    <property type="project" value="TreeGrafter"/>
</dbReference>
<evidence type="ECO:0000313" key="3">
    <source>
        <dbReference type="Proteomes" id="UP000218238"/>
    </source>
</evidence>
<dbReference type="OrthoDB" id="7266652at2"/>
<dbReference type="PANTHER" id="PTHR45655:SF13">
    <property type="entry name" value="SOLUBLE GUANYLATE CYCLASE GCY-32-RELATED"/>
    <property type="match status" value="1"/>
</dbReference>
<sequence length="183" mass="20773">MYGLVNKAIEQMVCDRFGEETWQKIKSKAEIEVNAFTSMEAYPDDVTHRLVKAASHVLDLPSADIMRAFGEFWVKFTSEGGYGELMEMSGDTLPEFLQNLDQLHARVGVSFPQLQPPSFESEQIDEETLTLDYHSHREGLAPMVVGLIEGLGERFNTSVEVTQRASKDEGSDCDRFEVRYKRN</sequence>
<reference evidence="2 3" key="1">
    <citation type="submission" date="2017-08" db="EMBL/GenBank/DDBJ databases">
        <title>Draft genome sequence of filamentous cyanobacterium Calothrix elsteri CCALA 953.</title>
        <authorList>
            <person name="Gagunashvili A.N."/>
            <person name="Elster J."/>
            <person name="Andresson O.S."/>
        </authorList>
    </citation>
    <scope>NUCLEOTIDE SEQUENCE [LARGE SCALE GENOMIC DNA]</scope>
    <source>
        <strain evidence="2 3">CCALA 953</strain>
    </source>
</reference>
<feature type="domain" description="Heme NO-binding" evidence="1">
    <location>
        <begin position="2"/>
        <end position="162"/>
    </location>
</feature>
<dbReference type="Gene3D" id="3.90.1520.10">
    <property type="entry name" value="H-NOX domain"/>
    <property type="match status" value="1"/>
</dbReference>
<organism evidence="2 3">
    <name type="scientific">Brunnivagina elsteri CCALA 953</name>
    <dbReference type="NCBI Taxonomy" id="987040"/>
    <lineage>
        <taxon>Bacteria</taxon>
        <taxon>Bacillati</taxon>
        <taxon>Cyanobacteriota</taxon>
        <taxon>Cyanophyceae</taxon>
        <taxon>Nostocales</taxon>
        <taxon>Calotrichaceae</taxon>
        <taxon>Brunnivagina</taxon>
    </lineage>
</organism>
<dbReference type="RefSeq" id="WP_095721931.1">
    <property type="nucleotide sequence ID" value="NZ_NTFS01000110.1"/>
</dbReference>
<dbReference type="AlphaFoldDB" id="A0A2A2TJ94"/>
<dbReference type="GO" id="GO:0004383">
    <property type="term" value="F:guanylate cyclase activity"/>
    <property type="evidence" value="ECO:0007669"/>
    <property type="project" value="TreeGrafter"/>
</dbReference>